<dbReference type="Pfam" id="PF01095">
    <property type="entry name" value="Pectinesterase"/>
    <property type="match status" value="3"/>
</dbReference>
<dbReference type="GO" id="GO:0030599">
    <property type="term" value="F:pectinesterase activity"/>
    <property type="evidence" value="ECO:0007669"/>
    <property type="project" value="UniProtKB-UniRule"/>
</dbReference>
<dbReference type="Gene3D" id="2.160.20.10">
    <property type="entry name" value="Single-stranded right-handed beta-helix, Pectin lyase-like"/>
    <property type="match status" value="2"/>
</dbReference>
<dbReference type="InterPro" id="IPR000070">
    <property type="entry name" value="Pectinesterase_cat"/>
</dbReference>
<dbReference type="Gramene" id="ONK75096">
    <property type="protein sequence ID" value="ONK75096"/>
    <property type="gene ID" value="A4U43_C03F13280"/>
</dbReference>
<dbReference type="SUPFAM" id="SSF51126">
    <property type="entry name" value="Pectin lyase-like"/>
    <property type="match status" value="3"/>
</dbReference>
<dbReference type="PANTHER" id="PTHR31707">
    <property type="entry name" value="PECTINESTERASE"/>
    <property type="match status" value="1"/>
</dbReference>
<dbReference type="InterPro" id="IPR012334">
    <property type="entry name" value="Pectin_lyas_fold"/>
</dbReference>
<dbReference type="PROSITE" id="PS00503">
    <property type="entry name" value="PECTINESTERASE_2"/>
    <property type="match status" value="1"/>
</dbReference>
<sequence length="463" mass="51078">MSTVVQASRLPSTKWTERLEGEEQAEVEVNVTVAADGSGDFRTVGAAVDAAPEKSKSRYVIEIKEGRYDEYVFVGKKKVNLMFVGAGRGRTVISGNRSVADGLSTFQTATLVGHATAAFINYYSLQQNKLLRLMRNISVNKQLVALADAAVEGDLFLARDLTIENTAGPSKGQAVALRVKANFSAFYNCDILGYQDTLYAFHGRQFYRNCLIRGTVDFIFGNAAVVFQDCDIQVRQPNPGQENMVTAQGRNDPDEPTAISIHRCRIGAEPGFNKSLNPSYLGRPWKEYSRAVIMQSNITEVIHPAGWHEWDGRFALDTLYYGEYNNSGPGADTAQRVNWTGYRVIYNSTEAQQFAAGSLITGSEWLGSTGFPYYLGLKVQDDKGGVEGGAGKSNKRTVIYVKKWVYYENVRVKTKKWNVLITGDGKNMTVVSGRPNTVDGTPTFSTATFGEANFFSRLISNHN</sequence>
<evidence type="ECO:0000256" key="3">
    <source>
        <dbReference type="ARBA" id="ARBA00023085"/>
    </source>
</evidence>
<comment type="pathway">
    <text evidence="1 5">Glycan metabolism; pectin degradation; 2-dehydro-3-deoxy-D-gluconate from pectin: step 1/5.</text>
</comment>
<dbReference type="GO" id="GO:0042545">
    <property type="term" value="P:cell wall modification"/>
    <property type="evidence" value="ECO:0007669"/>
    <property type="project" value="UniProtKB-UniRule"/>
</dbReference>
<keyword evidence="3 5" id="KW-0063">Aspartyl esterase</keyword>
<evidence type="ECO:0000256" key="2">
    <source>
        <dbReference type="ARBA" id="ARBA00022801"/>
    </source>
</evidence>
<feature type="domain" description="Pectinesterase catalytic" evidence="6">
    <location>
        <begin position="391"/>
        <end position="451"/>
    </location>
</feature>
<accession>A0A5P1F9N1</accession>
<dbReference type="UniPathway" id="UPA00545">
    <property type="reaction ID" value="UER00823"/>
</dbReference>
<dbReference type="InterPro" id="IPR033131">
    <property type="entry name" value="Pectinesterase_Asp_AS"/>
</dbReference>
<feature type="active site" evidence="4">
    <location>
        <position position="217"/>
    </location>
</feature>
<evidence type="ECO:0000256" key="5">
    <source>
        <dbReference type="RuleBase" id="RU000589"/>
    </source>
</evidence>
<feature type="domain" description="Pectinesterase catalytic" evidence="6">
    <location>
        <begin position="142"/>
        <end position="362"/>
    </location>
</feature>
<gene>
    <name evidence="7" type="ORF">A4U43_C03F13280</name>
</gene>
<evidence type="ECO:0000313" key="7">
    <source>
        <dbReference type="EMBL" id="ONK75096.1"/>
    </source>
</evidence>
<dbReference type="AlphaFoldDB" id="A0A5P1F9N1"/>
<keyword evidence="8" id="KW-1185">Reference proteome</keyword>
<evidence type="ECO:0000259" key="6">
    <source>
        <dbReference type="Pfam" id="PF01095"/>
    </source>
</evidence>
<evidence type="ECO:0000313" key="8">
    <source>
        <dbReference type="Proteomes" id="UP000243459"/>
    </source>
</evidence>
<dbReference type="InterPro" id="IPR011050">
    <property type="entry name" value="Pectin_lyase_fold/virulence"/>
</dbReference>
<feature type="domain" description="Pectinesterase catalytic" evidence="6">
    <location>
        <begin position="30"/>
        <end position="116"/>
    </location>
</feature>
<dbReference type="EMBL" id="CM007383">
    <property type="protein sequence ID" value="ONK75096.1"/>
    <property type="molecule type" value="Genomic_DNA"/>
</dbReference>
<dbReference type="EC" id="3.1.1.11" evidence="5"/>
<reference evidence="8" key="1">
    <citation type="journal article" date="2017" name="Nat. Commun.">
        <title>The asparagus genome sheds light on the origin and evolution of a young Y chromosome.</title>
        <authorList>
            <person name="Harkess A."/>
            <person name="Zhou J."/>
            <person name="Xu C."/>
            <person name="Bowers J.E."/>
            <person name="Van der Hulst R."/>
            <person name="Ayyampalayam S."/>
            <person name="Mercati F."/>
            <person name="Riccardi P."/>
            <person name="McKain M.R."/>
            <person name="Kakrana A."/>
            <person name="Tang H."/>
            <person name="Ray J."/>
            <person name="Groenendijk J."/>
            <person name="Arikit S."/>
            <person name="Mathioni S.M."/>
            <person name="Nakano M."/>
            <person name="Shan H."/>
            <person name="Telgmann-Rauber A."/>
            <person name="Kanno A."/>
            <person name="Yue Z."/>
            <person name="Chen H."/>
            <person name="Li W."/>
            <person name="Chen Y."/>
            <person name="Xu X."/>
            <person name="Zhang Y."/>
            <person name="Luo S."/>
            <person name="Chen H."/>
            <person name="Gao J."/>
            <person name="Mao Z."/>
            <person name="Pires J.C."/>
            <person name="Luo M."/>
            <person name="Kudrna D."/>
            <person name="Wing R.A."/>
            <person name="Meyers B.C."/>
            <person name="Yi K."/>
            <person name="Kong H."/>
            <person name="Lavrijsen P."/>
            <person name="Sunseri F."/>
            <person name="Falavigna A."/>
            <person name="Ye Y."/>
            <person name="Leebens-Mack J.H."/>
            <person name="Chen G."/>
        </authorList>
    </citation>
    <scope>NUCLEOTIDE SEQUENCE [LARGE SCALE GENOMIC DNA]</scope>
    <source>
        <strain evidence="8">cv. DH0086</strain>
    </source>
</reference>
<evidence type="ECO:0000256" key="4">
    <source>
        <dbReference type="PROSITE-ProRule" id="PRU10040"/>
    </source>
</evidence>
<proteinExistence type="predicted"/>
<name>A0A5P1F9N1_ASPOF</name>
<protein>
    <recommendedName>
        <fullName evidence="5">Pectinesterase</fullName>
        <ecNumber evidence="5">3.1.1.11</ecNumber>
    </recommendedName>
</protein>
<dbReference type="GO" id="GO:0045490">
    <property type="term" value="P:pectin catabolic process"/>
    <property type="evidence" value="ECO:0007669"/>
    <property type="project" value="UniProtKB-UniRule"/>
</dbReference>
<dbReference type="Proteomes" id="UP000243459">
    <property type="component" value="Chromosome 3"/>
</dbReference>
<comment type="catalytic activity">
    <reaction evidence="5">
        <text>[(1-&gt;4)-alpha-D-galacturonosyl methyl ester](n) + n H2O = [(1-&gt;4)-alpha-D-galacturonosyl](n) + n methanol + n H(+)</text>
        <dbReference type="Rhea" id="RHEA:22380"/>
        <dbReference type="Rhea" id="RHEA-COMP:14570"/>
        <dbReference type="Rhea" id="RHEA-COMP:14573"/>
        <dbReference type="ChEBI" id="CHEBI:15377"/>
        <dbReference type="ChEBI" id="CHEBI:15378"/>
        <dbReference type="ChEBI" id="CHEBI:17790"/>
        <dbReference type="ChEBI" id="CHEBI:140522"/>
        <dbReference type="ChEBI" id="CHEBI:140523"/>
        <dbReference type="EC" id="3.1.1.11"/>
    </reaction>
</comment>
<keyword evidence="2 5" id="KW-0378">Hydrolase</keyword>
<evidence type="ECO:0000256" key="1">
    <source>
        <dbReference type="ARBA" id="ARBA00005184"/>
    </source>
</evidence>
<organism evidence="7 8">
    <name type="scientific">Asparagus officinalis</name>
    <name type="common">Garden asparagus</name>
    <dbReference type="NCBI Taxonomy" id="4686"/>
    <lineage>
        <taxon>Eukaryota</taxon>
        <taxon>Viridiplantae</taxon>
        <taxon>Streptophyta</taxon>
        <taxon>Embryophyta</taxon>
        <taxon>Tracheophyta</taxon>
        <taxon>Spermatophyta</taxon>
        <taxon>Magnoliopsida</taxon>
        <taxon>Liliopsida</taxon>
        <taxon>Asparagales</taxon>
        <taxon>Asparagaceae</taxon>
        <taxon>Asparagoideae</taxon>
        <taxon>Asparagus</taxon>
    </lineage>
</organism>